<dbReference type="GO" id="GO:0009451">
    <property type="term" value="P:RNA modification"/>
    <property type="evidence" value="ECO:0007669"/>
    <property type="project" value="InterPro"/>
</dbReference>
<dbReference type="InterPro" id="IPR011990">
    <property type="entry name" value="TPR-like_helical_dom_sf"/>
</dbReference>
<name>A0AAD9TYE4_9ROSI</name>
<dbReference type="Gene3D" id="1.25.40.10">
    <property type="entry name" value="Tetratricopeptide repeat domain"/>
    <property type="match status" value="1"/>
</dbReference>
<organism evidence="1 2">
    <name type="scientific">Dipteronia dyeriana</name>
    <dbReference type="NCBI Taxonomy" id="168575"/>
    <lineage>
        <taxon>Eukaryota</taxon>
        <taxon>Viridiplantae</taxon>
        <taxon>Streptophyta</taxon>
        <taxon>Embryophyta</taxon>
        <taxon>Tracheophyta</taxon>
        <taxon>Spermatophyta</taxon>
        <taxon>Magnoliopsida</taxon>
        <taxon>eudicotyledons</taxon>
        <taxon>Gunneridae</taxon>
        <taxon>Pentapetalae</taxon>
        <taxon>rosids</taxon>
        <taxon>malvids</taxon>
        <taxon>Sapindales</taxon>
        <taxon>Sapindaceae</taxon>
        <taxon>Hippocastanoideae</taxon>
        <taxon>Acereae</taxon>
        <taxon>Dipteronia</taxon>
    </lineage>
</organism>
<dbReference type="PANTHER" id="PTHR47926:SF492">
    <property type="entry name" value="DYW DOMAIN-CONTAINING PROTEIN"/>
    <property type="match status" value="1"/>
</dbReference>
<evidence type="ECO:0000313" key="1">
    <source>
        <dbReference type="EMBL" id="KAK2643984.1"/>
    </source>
</evidence>
<keyword evidence="2" id="KW-1185">Reference proteome</keyword>
<dbReference type="EMBL" id="JANJYI010000006">
    <property type="protein sequence ID" value="KAK2643984.1"/>
    <property type="molecule type" value="Genomic_DNA"/>
</dbReference>
<protein>
    <recommendedName>
        <fullName evidence="3">Pentatricopeptide repeat-containing protein</fullName>
    </recommendedName>
</protein>
<sequence>MVSGLCHNGEEENALLTFFRMLDERVRAIDLTIVSALSASAKIGALEAGLRIHNYISSNGIRLNSAIRTASVDMYAKCGNIEAASKESSYLDCYDLGLANTWKR</sequence>
<accession>A0AAD9TYE4</accession>
<evidence type="ECO:0008006" key="3">
    <source>
        <dbReference type="Google" id="ProtNLM"/>
    </source>
</evidence>
<dbReference type="PANTHER" id="PTHR47926">
    <property type="entry name" value="PENTATRICOPEPTIDE REPEAT-CONTAINING PROTEIN"/>
    <property type="match status" value="1"/>
</dbReference>
<gene>
    <name evidence="1" type="ORF">Ddye_019179</name>
</gene>
<comment type="caution">
    <text evidence="1">The sequence shown here is derived from an EMBL/GenBank/DDBJ whole genome shotgun (WGS) entry which is preliminary data.</text>
</comment>
<dbReference type="Proteomes" id="UP001280121">
    <property type="component" value="Unassembled WGS sequence"/>
</dbReference>
<dbReference type="AlphaFoldDB" id="A0AAD9TYE4"/>
<dbReference type="GO" id="GO:0003723">
    <property type="term" value="F:RNA binding"/>
    <property type="evidence" value="ECO:0007669"/>
    <property type="project" value="InterPro"/>
</dbReference>
<evidence type="ECO:0000313" key="2">
    <source>
        <dbReference type="Proteomes" id="UP001280121"/>
    </source>
</evidence>
<proteinExistence type="predicted"/>
<reference evidence="1" key="1">
    <citation type="journal article" date="2023" name="Plant J.">
        <title>Genome sequences and population genomics provide insights into the demographic history, inbreeding, and mutation load of two 'living fossil' tree species of Dipteronia.</title>
        <authorList>
            <person name="Feng Y."/>
            <person name="Comes H.P."/>
            <person name="Chen J."/>
            <person name="Zhu S."/>
            <person name="Lu R."/>
            <person name="Zhang X."/>
            <person name="Li P."/>
            <person name="Qiu J."/>
            <person name="Olsen K.M."/>
            <person name="Qiu Y."/>
        </authorList>
    </citation>
    <scope>NUCLEOTIDE SEQUENCE</scope>
    <source>
        <strain evidence="1">KIB01</strain>
    </source>
</reference>
<dbReference type="InterPro" id="IPR046960">
    <property type="entry name" value="PPR_At4g14850-like_plant"/>
</dbReference>